<protein>
    <submittedName>
        <fullName evidence="2">Uncharacterized protein</fullName>
    </submittedName>
</protein>
<dbReference type="OrthoDB" id="1262269at2"/>
<keyword evidence="1" id="KW-0472">Membrane</keyword>
<evidence type="ECO:0000313" key="2">
    <source>
        <dbReference type="EMBL" id="AKK72284.1"/>
    </source>
</evidence>
<dbReference type="STRING" id="1324352.OK18_06250"/>
<feature type="transmembrane region" description="Helical" evidence="1">
    <location>
        <begin position="51"/>
        <end position="71"/>
    </location>
</feature>
<dbReference type="EMBL" id="CP009928">
    <property type="protein sequence ID" value="AKK72284.1"/>
    <property type="molecule type" value="Genomic_DNA"/>
</dbReference>
<dbReference type="RefSeq" id="WP_053327465.1">
    <property type="nucleotide sequence ID" value="NZ_CP009928.1"/>
</dbReference>
<organism evidence="2 3">
    <name type="scientific">Chryseobacterium gallinarum</name>
    <dbReference type="NCBI Taxonomy" id="1324352"/>
    <lineage>
        <taxon>Bacteria</taxon>
        <taxon>Pseudomonadati</taxon>
        <taxon>Bacteroidota</taxon>
        <taxon>Flavobacteriia</taxon>
        <taxon>Flavobacteriales</taxon>
        <taxon>Weeksellaceae</taxon>
        <taxon>Chryseobacterium group</taxon>
        <taxon>Chryseobacterium</taxon>
    </lineage>
</organism>
<proteinExistence type="predicted"/>
<evidence type="ECO:0000256" key="1">
    <source>
        <dbReference type="SAM" id="Phobius"/>
    </source>
</evidence>
<keyword evidence="1" id="KW-0812">Transmembrane</keyword>
<dbReference type="KEGG" id="cgn:OK18_06250"/>
<evidence type="ECO:0000313" key="3">
    <source>
        <dbReference type="Proteomes" id="UP000035213"/>
    </source>
</evidence>
<reference evidence="2 3" key="1">
    <citation type="submission" date="2014-11" db="EMBL/GenBank/DDBJ databases">
        <authorList>
            <person name="Park G.-S."/>
            <person name="Hong S.-J."/>
            <person name="Jung B.K."/>
            <person name="Khan A.R."/>
            <person name="Kwak Y."/>
            <person name="Shin J.-H."/>
        </authorList>
    </citation>
    <scope>NUCLEOTIDE SEQUENCE [LARGE SCALE GENOMIC DNA]</scope>
    <source>
        <strain evidence="2 3">DSM 27622</strain>
    </source>
</reference>
<dbReference type="Proteomes" id="UP000035213">
    <property type="component" value="Chromosome"/>
</dbReference>
<gene>
    <name evidence="2" type="ORF">OK18_06250</name>
</gene>
<dbReference type="AlphaFoldDB" id="A0A0G3M062"/>
<accession>A0A0G3M062</accession>
<dbReference type="PATRIC" id="fig|1324352.5.peg.1319"/>
<sequence length="121" mass="13897">MIPRYIKLLFCIPIAVLLCYTIYLCTVYGSVPETIPIHSYGNNPDNYGHKIFLFLPVLLNIVVLILVWRIISRPDKIKFTFEISANDRTKVYHTTQLALVIIAIFVTIMMGPLSFSDVVYK</sequence>
<keyword evidence="1" id="KW-1133">Transmembrane helix</keyword>
<feature type="transmembrane region" description="Helical" evidence="1">
    <location>
        <begin position="91"/>
        <end position="115"/>
    </location>
</feature>
<name>A0A0G3M062_CHRGL</name>
<feature type="transmembrane region" description="Helical" evidence="1">
    <location>
        <begin position="7"/>
        <end position="31"/>
    </location>
</feature>